<dbReference type="Pfam" id="PF13473">
    <property type="entry name" value="Cupredoxin_1"/>
    <property type="match status" value="1"/>
</dbReference>
<feature type="transmembrane region" description="Helical" evidence="1">
    <location>
        <begin position="5"/>
        <end position="22"/>
    </location>
</feature>
<evidence type="ECO:0000256" key="1">
    <source>
        <dbReference type="SAM" id="Phobius"/>
    </source>
</evidence>
<evidence type="ECO:0000259" key="2">
    <source>
        <dbReference type="Pfam" id="PF13473"/>
    </source>
</evidence>
<proteinExistence type="predicted"/>
<protein>
    <submittedName>
        <fullName evidence="3">Cupredoxin domain-containing protein</fullName>
    </submittedName>
</protein>
<reference evidence="3" key="1">
    <citation type="submission" date="2021-04" db="EMBL/GenBank/DDBJ databases">
        <title>Taxonomic assessment of Weissella genus.</title>
        <authorList>
            <person name="Fanelli F."/>
            <person name="Chieffi D."/>
            <person name="Dell'Aquila A."/>
            <person name="Gyu-Sung C."/>
            <person name="Franz C.M.A.P."/>
            <person name="Fusco V."/>
        </authorList>
    </citation>
    <scope>NUCLEOTIDE SEQUENCE</scope>
    <source>
        <strain evidence="3">LMG 25373</strain>
    </source>
</reference>
<gene>
    <name evidence="3" type="ORF">KAK10_04230</name>
</gene>
<dbReference type="SUPFAM" id="SSF49503">
    <property type="entry name" value="Cupredoxins"/>
    <property type="match status" value="1"/>
</dbReference>
<sequence length="123" mass="13492">MSQLIVLVVGILAILFIIWWFFGKHQVATGVAEVASNEQTIAINVSGGYSPEEVTLKKGIPAVLTFTRQDPSSCLDHIVFPDFGINKALPKNEPVTVKIDTTKPGEYTWACGMDMFHGKLTIK</sequence>
<organism evidence="3 4">
    <name type="scientific">Periweissella beninensis</name>
    <dbReference type="NCBI Taxonomy" id="504936"/>
    <lineage>
        <taxon>Bacteria</taxon>
        <taxon>Bacillati</taxon>
        <taxon>Bacillota</taxon>
        <taxon>Bacilli</taxon>
        <taxon>Lactobacillales</taxon>
        <taxon>Lactobacillaceae</taxon>
        <taxon>Periweissella</taxon>
    </lineage>
</organism>
<keyword evidence="1" id="KW-1133">Transmembrane helix</keyword>
<dbReference type="InterPro" id="IPR028096">
    <property type="entry name" value="EfeO_Cupredoxin"/>
</dbReference>
<comment type="caution">
    <text evidence="3">The sequence shown here is derived from an EMBL/GenBank/DDBJ whole genome shotgun (WGS) entry which is preliminary data.</text>
</comment>
<dbReference type="RefSeq" id="WP_205144247.1">
    <property type="nucleotide sequence ID" value="NZ_JAFBDN010000027.1"/>
</dbReference>
<evidence type="ECO:0000313" key="3">
    <source>
        <dbReference type="EMBL" id="MCM2437135.1"/>
    </source>
</evidence>
<keyword evidence="4" id="KW-1185">Reference proteome</keyword>
<dbReference type="Gene3D" id="2.60.40.420">
    <property type="entry name" value="Cupredoxins - blue copper proteins"/>
    <property type="match status" value="1"/>
</dbReference>
<keyword evidence="1" id="KW-0472">Membrane</keyword>
<keyword evidence="1" id="KW-0812">Transmembrane</keyword>
<evidence type="ECO:0000313" key="4">
    <source>
        <dbReference type="Proteomes" id="UP001057481"/>
    </source>
</evidence>
<dbReference type="Proteomes" id="UP001057481">
    <property type="component" value="Unassembled WGS sequence"/>
</dbReference>
<name>A0ABT0VHP7_9LACO</name>
<accession>A0ABT0VHP7</accession>
<feature type="domain" description="EfeO-type cupredoxin-like" evidence="2">
    <location>
        <begin position="14"/>
        <end position="122"/>
    </location>
</feature>
<dbReference type="EMBL" id="JAGMVS010000051">
    <property type="protein sequence ID" value="MCM2437135.1"/>
    <property type="molecule type" value="Genomic_DNA"/>
</dbReference>
<dbReference type="InterPro" id="IPR008972">
    <property type="entry name" value="Cupredoxin"/>
</dbReference>